<keyword evidence="5 8" id="KW-1133">Transmembrane helix</keyword>
<feature type="domain" description="Trichome birefringence-like N-terminal" evidence="10">
    <location>
        <begin position="801"/>
        <end position="855"/>
    </location>
</feature>
<evidence type="ECO:0000256" key="7">
    <source>
        <dbReference type="SAM" id="MobiDB-lite"/>
    </source>
</evidence>
<evidence type="ECO:0000259" key="9">
    <source>
        <dbReference type="Pfam" id="PF13839"/>
    </source>
</evidence>
<dbReference type="EMBL" id="JAQIZT010000008">
    <property type="protein sequence ID" value="KAJ6987326.1"/>
    <property type="molecule type" value="Genomic_DNA"/>
</dbReference>
<feature type="domain" description="Trichome birefringence-like C-terminal" evidence="9">
    <location>
        <begin position="1200"/>
        <end position="1466"/>
    </location>
</feature>
<evidence type="ECO:0000256" key="8">
    <source>
        <dbReference type="SAM" id="Phobius"/>
    </source>
</evidence>
<keyword evidence="3 8" id="KW-0812">Transmembrane</keyword>
<keyword evidence="12" id="KW-1185">Reference proteome</keyword>
<keyword evidence="6 8" id="KW-0472">Membrane</keyword>
<reference evidence="11" key="1">
    <citation type="journal article" date="2023" name="Mol. Ecol. Resour.">
        <title>Chromosome-level genome assembly of a triploid poplar Populus alba 'Berolinensis'.</title>
        <authorList>
            <person name="Chen S."/>
            <person name="Yu Y."/>
            <person name="Wang X."/>
            <person name="Wang S."/>
            <person name="Zhang T."/>
            <person name="Zhou Y."/>
            <person name="He R."/>
            <person name="Meng N."/>
            <person name="Wang Y."/>
            <person name="Liu W."/>
            <person name="Liu Z."/>
            <person name="Liu J."/>
            <person name="Guo Q."/>
            <person name="Huang H."/>
            <person name="Sederoff R.R."/>
            <person name="Wang G."/>
            <person name="Qu G."/>
            <person name="Chen S."/>
        </authorList>
    </citation>
    <scope>NUCLEOTIDE SEQUENCE</scope>
    <source>
        <strain evidence="11">SC-2020</strain>
    </source>
</reference>
<evidence type="ECO:0000313" key="12">
    <source>
        <dbReference type="Proteomes" id="UP001164929"/>
    </source>
</evidence>
<dbReference type="GO" id="GO:0016413">
    <property type="term" value="F:O-acetyltransferase activity"/>
    <property type="evidence" value="ECO:0007669"/>
    <property type="project" value="InterPro"/>
</dbReference>
<gene>
    <name evidence="11" type="ORF">NC653_020542</name>
</gene>
<organism evidence="11 12">
    <name type="scientific">Populus alba x Populus x berolinensis</name>
    <dbReference type="NCBI Taxonomy" id="444605"/>
    <lineage>
        <taxon>Eukaryota</taxon>
        <taxon>Viridiplantae</taxon>
        <taxon>Streptophyta</taxon>
        <taxon>Embryophyta</taxon>
        <taxon>Tracheophyta</taxon>
        <taxon>Spermatophyta</taxon>
        <taxon>Magnoliopsida</taxon>
        <taxon>eudicotyledons</taxon>
        <taxon>Gunneridae</taxon>
        <taxon>Pentapetalae</taxon>
        <taxon>rosids</taxon>
        <taxon>fabids</taxon>
        <taxon>Malpighiales</taxon>
        <taxon>Salicaceae</taxon>
        <taxon>Saliceae</taxon>
        <taxon>Populus</taxon>
    </lineage>
</organism>
<dbReference type="PANTHER" id="PTHR32285">
    <property type="entry name" value="PROTEIN TRICHOME BIREFRINGENCE-LIKE 9-RELATED"/>
    <property type="match status" value="1"/>
</dbReference>
<feature type="domain" description="Trichome birefringence-like N-terminal" evidence="10">
    <location>
        <begin position="141"/>
        <end position="195"/>
    </location>
</feature>
<dbReference type="InterPro" id="IPR029962">
    <property type="entry name" value="TBL"/>
</dbReference>
<dbReference type="Proteomes" id="UP001164929">
    <property type="component" value="Chromosome 8"/>
</dbReference>
<sequence length="1513" mass="175444">MQTSRRKSPLLSSVTIAMKHRKNNNLSVFVVVSSIFIFGVFMYNEDVKSIAEFPFSWPKSQEIQEEPSKGTTPVQETLKKDRELPASVGSRTSLEEPQVDQEFEENQESDKLKSSGSKEYEEKIELPIIEEDDVDVELPPEECDLFTGQWVFDNETRPLYKEDECEFLTAQVTCMRNGRKDSLYQNWKWQPRDCSLPKFKPRLLLNKLRNKRLMFVGDSLNRNQWESMICFVQSVIPPGRKSLNKTGSLAVFRIEDYNATVEFYWAPFLVESNSDDPNMHSILKRIIMPESIDKHGVNWKNVDYLIFNTYIWWMNTFSMKVLRGSFDEGSTEYDEIERPVAYRRVLNTWSKWVEKNVDPNRTTVFFSSMSPLHIKSLDWENPDGIKCARETTPILNVSMPLNVGTDRRLFVVAANITGSMKVPVHFINITKLSEYRKDAHTSVHTIRQGKMLTPEQQADPETYADCIHWCLPGLPDTWNEFIYTPSHSLNYRSGPSSALFWKFMWEREMIRHAKSRVIRAKHAKLSLKTDSLINPFELENIKPVLAGSFLLSRSELQGIREKDEEVILPPKDCDLFTGQWVFDDVTHPLYIEEKCENLLVWSMFSKVCFRGSRFKAKLLLEKLRGKRLMSNLVLPGSIWCPFGKEEPERFWLCIYFQDRVEFYWAPFESNSDDPLKHSVSDRIIMPESIKKLGDKWKGVEYLIFNTEDTMKDGGGLRSQSCNYPSILVIFTFSIVACALFNENFVALPFPRFKGILEEYPAVQENSNIDDVRPSAKGTKVNVNMELVSVEGDHEDVVLPRKECDVFLGEWVLDKLTHPLYKEEDCEFLTDSVTCIKNGRKDSMYQNWRWQPRDCSLPKFKATLLLEKLRGKRLMFVGDSLNRQQWESMVCLVQSVIPPDKKSLSSSSSFLSVFKIEDYNATIEFYWAPFLVESNSDAVSNRNGHSDRVIMPESISKHGDDWKNVDYLIFNTYIWWMTSIYTKVLRGGSFVEGPMEYDEVELPIAYERVLRTWAKWVEENVDPKHSSVFFSSMSPTHARNLDWDNADGIKCSNETKPILNKSKPFDVGTNRQLFAIAVNVTRSMKVPVNFLNVTTLSEYRKDAHTSIYTAIEGKLLSPEEKSDPLNFISISFIHNSGHQIQLETATMKHEHVYFNLFSFERKGPAVKETPKNVNNYHKVEAEREWVFDNITRPLYKEDECAFNAKLFLEKLRGKRLMFVGDSIHQNQWMSLVCLVQSAISPGKKRTAFSTYSNRFIIEEYNATIESYWAPFLVKSNGDPPKMRNGASNISIISDSISEKGQKTWKRTDYLIFDTYAWWIKHPTVRLIQGPFDERAKEYDVVEAHVAYERSLRTWAKWVDEHVDPTRTEVFFNSMAPLHVRALDWNNPDAVMCEKETTPILNMSIPLEGSNDHRYFAIAEKVIHSMKFPIKFLNITTLSEYRKDAHPSIYNKVPSREQKANPAKYSDCDYNATLKFYRAPFLVESNSDPPTMRAGKSDAIVIPEPMSKHGRNWKD</sequence>
<evidence type="ECO:0000256" key="2">
    <source>
        <dbReference type="ARBA" id="ARBA00007727"/>
    </source>
</evidence>
<evidence type="ECO:0000313" key="11">
    <source>
        <dbReference type="EMBL" id="KAJ6987326.1"/>
    </source>
</evidence>
<evidence type="ECO:0000256" key="4">
    <source>
        <dbReference type="ARBA" id="ARBA00022968"/>
    </source>
</evidence>
<comment type="subcellular location">
    <subcellularLocation>
        <location evidence="1">Membrane</location>
        <topology evidence="1">Single-pass membrane protein</topology>
    </subcellularLocation>
</comment>
<evidence type="ECO:0000256" key="5">
    <source>
        <dbReference type="ARBA" id="ARBA00022989"/>
    </source>
</evidence>
<feature type="domain" description="Trichome birefringence-like C-terminal" evidence="9">
    <location>
        <begin position="196"/>
        <end position="484"/>
    </location>
</feature>
<dbReference type="GO" id="GO:0005794">
    <property type="term" value="C:Golgi apparatus"/>
    <property type="evidence" value="ECO:0007669"/>
    <property type="project" value="TreeGrafter"/>
</dbReference>
<feature type="compositionally biased region" description="Basic and acidic residues" evidence="7">
    <location>
        <begin position="108"/>
        <end position="119"/>
    </location>
</feature>
<evidence type="ECO:0000256" key="6">
    <source>
        <dbReference type="ARBA" id="ARBA00023136"/>
    </source>
</evidence>
<feature type="domain" description="Trichome birefringence-like C-terminal" evidence="9">
    <location>
        <begin position="856"/>
        <end position="1114"/>
    </location>
</feature>
<feature type="compositionally biased region" description="Acidic residues" evidence="7">
    <location>
        <begin position="97"/>
        <end position="107"/>
    </location>
</feature>
<dbReference type="Pfam" id="PF13839">
    <property type="entry name" value="PC-Esterase"/>
    <property type="match status" value="3"/>
</dbReference>
<protein>
    <recommendedName>
        <fullName evidence="13">Trichome birefringence-like N-terminal domain-containing protein</fullName>
    </recommendedName>
</protein>
<comment type="caution">
    <text evidence="11">The sequence shown here is derived from an EMBL/GenBank/DDBJ whole genome shotgun (WGS) entry which is preliminary data.</text>
</comment>
<accession>A0AAD6MKN9</accession>
<feature type="region of interest" description="Disordered" evidence="7">
    <location>
        <begin position="61"/>
        <end position="119"/>
    </location>
</feature>
<dbReference type="InterPro" id="IPR026057">
    <property type="entry name" value="TBL_C"/>
</dbReference>
<dbReference type="PANTHER" id="PTHR32285:SF10">
    <property type="entry name" value="XYLAN O-ACETYLTRANSFERASE 1"/>
    <property type="match status" value="1"/>
</dbReference>
<keyword evidence="4" id="KW-0735">Signal-anchor</keyword>
<dbReference type="Pfam" id="PF14416">
    <property type="entry name" value="PMR5N"/>
    <property type="match status" value="2"/>
</dbReference>
<evidence type="ECO:0000256" key="3">
    <source>
        <dbReference type="ARBA" id="ARBA00022692"/>
    </source>
</evidence>
<evidence type="ECO:0000259" key="10">
    <source>
        <dbReference type="Pfam" id="PF14416"/>
    </source>
</evidence>
<evidence type="ECO:0008006" key="13">
    <source>
        <dbReference type="Google" id="ProtNLM"/>
    </source>
</evidence>
<dbReference type="InterPro" id="IPR025846">
    <property type="entry name" value="TBL_N"/>
</dbReference>
<comment type="similarity">
    <text evidence="2">Belongs to the PC-esterase family. TBL subfamily.</text>
</comment>
<proteinExistence type="inferred from homology"/>
<dbReference type="GO" id="GO:0016020">
    <property type="term" value="C:membrane"/>
    <property type="evidence" value="ECO:0007669"/>
    <property type="project" value="UniProtKB-SubCell"/>
</dbReference>
<name>A0AAD6MKN9_9ROSI</name>
<feature type="transmembrane region" description="Helical" evidence="8">
    <location>
        <begin position="26"/>
        <end position="43"/>
    </location>
</feature>
<evidence type="ECO:0000256" key="1">
    <source>
        <dbReference type="ARBA" id="ARBA00004167"/>
    </source>
</evidence>